<evidence type="ECO:0000256" key="3">
    <source>
        <dbReference type="ARBA" id="ARBA00022989"/>
    </source>
</evidence>
<dbReference type="EMBL" id="GIIL01000917">
    <property type="protein sequence ID" value="NOV44643.1"/>
    <property type="molecule type" value="Transcribed_RNA"/>
</dbReference>
<reference evidence="8" key="1">
    <citation type="submission" date="2020-03" db="EMBL/GenBank/DDBJ databases">
        <title>Transcriptomic Profiling of the Digestive Tract of the Rat Flea, Xenopsylla cheopis, Following Blood Feeding and Infection with Yersinia pestis.</title>
        <authorList>
            <person name="Bland D.M."/>
            <person name="Martens C.A."/>
            <person name="Virtaneva K."/>
            <person name="Kanakabandi K."/>
            <person name="Long D."/>
            <person name="Rosenke R."/>
            <person name="Saturday G.A."/>
            <person name="Hoyt F.H."/>
            <person name="Bruno D.P."/>
            <person name="Ribeiro J.M.C."/>
            <person name="Hinnebusch J."/>
        </authorList>
    </citation>
    <scope>NUCLEOTIDE SEQUENCE</scope>
</reference>
<dbReference type="FunFam" id="3.10.20.90:FF:000046">
    <property type="entry name" value="Homocysteine-responsive endoplasmic reticulum-resident ubiquitin-like domain member 2 protein"/>
    <property type="match status" value="1"/>
</dbReference>
<dbReference type="InterPro" id="IPR000626">
    <property type="entry name" value="Ubiquitin-like_dom"/>
</dbReference>
<dbReference type="SMART" id="SM00213">
    <property type="entry name" value="UBQ"/>
    <property type="match status" value="1"/>
</dbReference>
<comment type="subcellular location">
    <subcellularLocation>
        <location evidence="1">Membrane</location>
    </subcellularLocation>
</comment>
<dbReference type="PANTHER" id="PTHR12943">
    <property type="entry name" value="HOMOCYSTEINE-RESPONSIVE ENDOPLASMIC RETICULUM-RESIDENT UNIQUITIN-LIKE DOMAIN HERPUD PROTEIN FAMILY MEMBER"/>
    <property type="match status" value="1"/>
</dbReference>
<evidence type="ECO:0000313" key="8">
    <source>
        <dbReference type="EMBL" id="NOV44643.1"/>
    </source>
</evidence>
<feature type="domain" description="Ubiquitin-like" evidence="7">
    <location>
        <begin position="6"/>
        <end position="83"/>
    </location>
</feature>
<dbReference type="InterPro" id="IPR039751">
    <property type="entry name" value="HERPUD1/2"/>
</dbReference>
<dbReference type="Gene3D" id="3.10.20.90">
    <property type="entry name" value="Phosphatidylinositol 3-kinase Catalytic Subunit, Chain A, domain 1"/>
    <property type="match status" value="1"/>
</dbReference>
<evidence type="ECO:0000256" key="5">
    <source>
        <dbReference type="ARBA" id="ARBA00023230"/>
    </source>
</evidence>
<evidence type="ECO:0000259" key="7">
    <source>
        <dbReference type="PROSITE" id="PS50053"/>
    </source>
</evidence>
<dbReference type="PANTHER" id="PTHR12943:SF27">
    <property type="entry name" value="HOMOCYSTEINE-INDUCED ENDOPLASMIC RETICULUM PROTEIN, ISOFORM A"/>
    <property type="match status" value="1"/>
</dbReference>
<evidence type="ECO:0000256" key="2">
    <source>
        <dbReference type="ARBA" id="ARBA00022692"/>
    </source>
</evidence>
<evidence type="ECO:0000256" key="1">
    <source>
        <dbReference type="ARBA" id="ARBA00004370"/>
    </source>
</evidence>
<accession>A0A6M2DEC1</accession>
<keyword evidence="4 6" id="KW-0472">Membrane</keyword>
<evidence type="ECO:0000256" key="4">
    <source>
        <dbReference type="ARBA" id="ARBA00023136"/>
    </source>
</evidence>
<feature type="transmembrane region" description="Helical" evidence="6">
    <location>
        <begin position="287"/>
        <end position="305"/>
    </location>
</feature>
<dbReference type="InterPro" id="IPR029071">
    <property type="entry name" value="Ubiquitin-like_domsf"/>
</dbReference>
<dbReference type="AlphaFoldDB" id="A0A6M2DEC1"/>
<keyword evidence="2 6" id="KW-0812">Transmembrane</keyword>
<dbReference type="GO" id="GO:0030968">
    <property type="term" value="P:endoplasmic reticulum unfolded protein response"/>
    <property type="evidence" value="ECO:0007669"/>
    <property type="project" value="TreeGrafter"/>
</dbReference>
<name>A0A6M2DEC1_XENCH</name>
<keyword evidence="5" id="KW-0834">Unfolded protein response</keyword>
<dbReference type="CDD" id="cd01790">
    <property type="entry name" value="Ubl_HERP"/>
    <property type="match status" value="1"/>
</dbReference>
<evidence type="ECO:0000256" key="6">
    <source>
        <dbReference type="SAM" id="Phobius"/>
    </source>
</evidence>
<dbReference type="Pfam" id="PF00240">
    <property type="entry name" value="ubiquitin"/>
    <property type="match status" value="1"/>
</dbReference>
<proteinExistence type="predicted"/>
<keyword evidence="3 6" id="KW-1133">Transmembrane helix</keyword>
<dbReference type="SUPFAM" id="SSF54236">
    <property type="entry name" value="Ubiquitin-like"/>
    <property type="match status" value="1"/>
</dbReference>
<organism evidence="8">
    <name type="scientific">Xenopsylla cheopis</name>
    <name type="common">Oriental rat flea</name>
    <name type="synonym">Pulex cheopis</name>
    <dbReference type="NCBI Taxonomy" id="163159"/>
    <lineage>
        <taxon>Eukaryota</taxon>
        <taxon>Metazoa</taxon>
        <taxon>Ecdysozoa</taxon>
        <taxon>Arthropoda</taxon>
        <taxon>Hexapoda</taxon>
        <taxon>Insecta</taxon>
        <taxon>Pterygota</taxon>
        <taxon>Neoptera</taxon>
        <taxon>Endopterygota</taxon>
        <taxon>Siphonaptera</taxon>
        <taxon>Pulicidae</taxon>
        <taxon>Xenopsyllinae</taxon>
        <taxon>Xenopsylla</taxon>
    </lineage>
</organism>
<dbReference type="GO" id="GO:0016020">
    <property type="term" value="C:membrane"/>
    <property type="evidence" value="ECO:0007669"/>
    <property type="project" value="UniProtKB-SubCell"/>
</dbReference>
<sequence>MDAVPVTLIVKAPNQQIEDQTIQCELSWTIKKLKGYLSEVYPSKPSADEQKLIYSGKLLSDTVVLKDILRRYEGQDTHTVHLVCIPKNDNCKTKPKSSFPMSATSFETIRASQMENTNNLQANRQNQHVNNEDVLTQIDQNPMNNSNQINFTLNNVSANAASSQMILQNLLWMNQVYTQYIVQYMQMLQQGVVPEDAYMQMLQTNTLNIQSPNPGLPENELTPPVANDPEVEQAAGAAVAPVNAVGVGVPAADEVDGDRDWLDWFYFLSRIMVLFSIVYFYSSPVRFLVVLILGTLVHLYQIGFFRNVMAEIHNDNNNAPNVNAPNNNEIADNMDQNQATPTFNTPISTTQQVTQNDERPHLLTIMWTFVRAFFQSLIPETPNAI</sequence>
<dbReference type="PROSITE" id="PS50053">
    <property type="entry name" value="UBIQUITIN_2"/>
    <property type="match status" value="1"/>
</dbReference>
<protein>
    <submittedName>
        <fullName evidence="8">Putative cysteine-responsive endoplasmic reticulum-resident ubiquitin-like domain member 2 protein</fullName>
    </submittedName>
</protein>